<proteinExistence type="predicted"/>
<gene>
    <name evidence="1" type="ORF">XM53_01000</name>
</gene>
<protein>
    <submittedName>
        <fullName evidence="1">Uncharacterized protein</fullName>
    </submittedName>
</protein>
<dbReference type="Proteomes" id="UP000051295">
    <property type="component" value="Unassembled WGS sequence"/>
</dbReference>
<organism evidence="1 2">
    <name type="scientific">Roseovarius atlanticus</name>
    <dbReference type="NCBI Taxonomy" id="1641875"/>
    <lineage>
        <taxon>Bacteria</taxon>
        <taxon>Pseudomonadati</taxon>
        <taxon>Pseudomonadota</taxon>
        <taxon>Alphaproteobacteria</taxon>
        <taxon>Rhodobacterales</taxon>
        <taxon>Roseobacteraceae</taxon>
        <taxon>Roseovarius</taxon>
    </lineage>
</organism>
<keyword evidence="2" id="KW-1185">Reference proteome</keyword>
<evidence type="ECO:0000313" key="2">
    <source>
        <dbReference type="Proteomes" id="UP000051295"/>
    </source>
</evidence>
<reference evidence="1 2" key="1">
    <citation type="submission" date="2015-04" db="EMBL/GenBank/DDBJ databases">
        <title>The draft genome sequence of Roseovarius sp.R12b.</title>
        <authorList>
            <person name="Li G."/>
            <person name="Lai Q."/>
            <person name="Shao Z."/>
            <person name="Yan P."/>
        </authorList>
    </citation>
    <scope>NUCLEOTIDE SEQUENCE [LARGE SCALE GENOMIC DNA]</scope>
    <source>
        <strain evidence="1 2">R12B</strain>
    </source>
</reference>
<dbReference type="AlphaFoldDB" id="A0A0T5NZM5"/>
<comment type="caution">
    <text evidence="1">The sequence shown here is derived from an EMBL/GenBank/DDBJ whole genome shotgun (WGS) entry which is preliminary data.</text>
</comment>
<name>A0A0T5NZM5_9RHOB</name>
<evidence type="ECO:0000313" key="1">
    <source>
        <dbReference type="EMBL" id="KRS14341.1"/>
    </source>
</evidence>
<sequence length="72" mass="8356">MLVTDGIGGLLHFDDQKVAKIVPTLMYNDIRKYSMGRQFTVLIRHLNVFRIQAWTLAIVLNIHAVQRKLRAH</sequence>
<dbReference type="PATRIC" id="fig|1641875.4.peg.1288"/>
<dbReference type="EMBL" id="LAXJ01000002">
    <property type="protein sequence ID" value="KRS14341.1"/>
    <property type="molecule type" value="Genomic_DNA"/>
</dbReference>
<accession>A0A0T5NZM5</accession>